<dbReference type="AlphaFoldDB" id="A0A7C5U4P7"/>
<sequence length="303" mass="34302">MADIFTIIFQIFWMVLILSSFIPIVKNFTLNSSRDGLISLIERKRKSRVITLIHRQESISFFGLGIRKFIDIEDSEEVLRAIKMTPDDMPIDFIIHTPGGLVLAAEQIANALKKHKGKVTVFVPHYAMSGGILIALAADEIVMDENAVLGPVDPQLGQYPAASILSVVKKKDINKVDDQTLILADIAEKAIKQMKEYVTELLKEKYKDRAEEIAEQLVSGVWTHDYPITVEKAKELGLNVSTDMPKEIYALMDMYRNSGSGRPSVGYVPINYNVGKNDKERYITRYHKKVLEVLPQRKDFSFL</sequence>
<evidence type="ECO:0000313" key="2">
    <source>
        <dbReference type="EMBL" id="HHR33985.1"/>
    </source>
</evidence>
<dbReference type="InterPro" id="IPR002825">
    <property type="entry name" value="Pept_S49_ser-pept_pro"/>
</dbReference>
<dbReference type="PANTHER" id="PTHR35984:SF1">
    <property type="entry name" value="PERIPLASMIC SERINE PROTEASE"/>
    <property type="match status" value="1"/>
</dbReference>
<feature type="transmembrane region" description="Helical" evidence="1">
    <location>
        <begin position="6"/>
        <end position="25"/>
    </location>
</feature>
<comment type="caution">
    <text evidence="2">The sequence shown here is derived from an EMBL/GenBank/DDBJ whole genome shotgun (WGS) entry which is preliminary data.</text>
</comment>
<gene>
    <name evidence="2" type="ORF">ENM46_03455</name>
</gene>
<keyword evidence="1" id="KW-1133">Transmembrane helix</keyword>
<dbReference type="EMBL" id="DRXW01000212">
    <property type="protein sequence ID" value="HHR33985.1"/>
    <property type="molecule type" value="Genomic_DNA"/>
</dbReference>
<evidence type="ECO:0008006" key="3">
    <source>
        <dbReference type="Google" id="ProtNLM"/>
    </source>
</evidence>
<keyword evidence="1" id="KW-0472">Membrane</keyword>
<dbReference type="SUPFAM" id="SSF52096">
    <property type="entry name" value="ClpP/crotonase"/>
    <property type="match status" value="1"/>
</dbReference>
<name>A0A7C5U4P7_9BACT</name>
<dbReference type="Gene3D" id="3.90.226.10">
    <property type="entry name" value="2-enoyl-CoA Hydratase, Chain A, domain 1"/>
    <property type="match status" value="1"/>
</dbReference>
<protein>
    <recommendedName>
        <fullName evidence="3">Periplasmic serine protease</fullName>
    </recommendedName>
</protein>
<dbReference type="Pfam" id="PF01972">
    <property type="entry name" value="SDH_protease"/>
    <property type="match status" value="1"/>
</dbReference>
<proteinExistence type="predicted"/>
<dbReference type="NCBIfam" id="NF047768">
    <property type="entry name" value="Clp_like_SDH"/>
    <property type="match status" value="1"/>
</dbReference>
<dbReference type="PANTHER" id="PTHR35984">
    <property type="entry name" value="PERIPLASMIC SERINE PROTEASE"/>
    <property type="match status" value="1"/>
</dbReference>
<dbReference type="InterPro" id="IPR029045">
    <property type="entry name" value="ClpP/crotonase-like_dom_sf"/>
</dbReference>
<dbReference type="GO" id="GO:0016020">
    <property type="term" value="C:membrane"/>
    <property type="evidence" value="ECO:0007669"/>
    <property type="project" value="InterPro"/>
</dbReference>
<keyword evidence="1" id="KW-0812">Transmembrane</keyword>
<organism evidence="2">
    <name type="scientific">Fervidobacterium nodosum</name>
    <dbReference type="NCBI Taxonomy" id="2424"/>
    <lineage>
        <taxon>Bacteria</taxon>
        <taxon>Thermotogati</taxon>
        <taxon>Thermotogota</taxon>
        <taxon>Thermotogae</taxon>
        <taxon>Thermotogales</taxon>
        <taxon>Fervidobacteriaceae</taxon>
        <taxon>Fervidobacterium</taxon>
    </lineage>
</organism>
<evidence type="ECO:0000256" key="1">
    <source>
        <dbReference type="SAM" id="Phobius"/>
    </source>
</evidence>
<reference evidence="2" key="1">
    <citation type="journal article" date="2020" name="mSystems">
        <title>Genome- and Community-Level Interaction Insights into Carbon Utilization and Element Cycling Functions of Hydrothermarchaeota in Hydrothermal Sediment.</title>
        <authorList>
            <person name="Zhou Z."/>
            <person name="Liu Y."/>
            <person name="Xu W."/>
            <person name="Pan J."/>
            <person name="Luo Z.H."/>
            <person name="Li M."/>
        </authorList>
    </citation>
    <scope>NUCLEOTIDE SEQUENCE [LARGE SCALE GENOMIC DNA]</scope>
    <source>
        <strain evidence="2">SpSt-1088</strain>
    </source>
</reference>
<accession>A0A7C5U4P7</accession>